<keyword evidence="6" id="KW-0999">Mitochondrion inner membrane</keyword>
<keyword evidence="10" id="KW-0066">ATP synthesis</keyword>
<keyword evidence="4" id="KW-0138">CF(0)</keyword>
<protein>
    <submittedName>
        <fullName evidence="12">Uncharacterized protein</fullName>
    </submittedName>
</protein>
<gene>
    <name evidence="12" type="ORF">CYMTET_50688</name>
</gene>
<proteinExistence type="inferred from homology"/>
<keyword evidence="8" id="KW-0496">Mitochondrion</keyword>
<dbReference type="GO" id="GO:0015986">
    <property type="term" value="P:proton motive force-driven ATP synthesis"/>
    <property type="evidence" value="ECO:0007669"/>
    <property type="project" value="InterPro"/>
</dbReference>
<evidence type="ECO:0000256" key="7">
    <source>
        <dbReference type="ARBA" id="ARBA00023065"/>
    </source>
</evidence>
<dbReference type="GO" id="GO:0005743">
    <property type="term" value="C:mitochondrial inner membrane"/>
    <property type="evidence" value="ECO:0007669"/>
    <property type="project" value="UniProtKB-SubCell"/>
</dbReference>
<evidence type="ECO:0000313" key="13">
    <source>
        <dbReference type="Proteomes" id="UP001190700"/>
    </source>
</evidence>
<evidence type="ECO:0000256" key="1">
    <source>
        <dbReference type="ARBA" id="ARBA00004273"/>
    </source>
</evidence>
<comment type="subcellular location">
    <subcellularLocation>
        <location evidence="1">Mitochondrion inner membrane</location>
    </subcellularLocation>
</comment>
<dbReference type="EMBL" id="LGRX02033934">
    <property type="protein sequence ID" value="KAK3239385.1"/>
    <property type="molecule type" value="Genomic_DNA"/>
</dbReference>
<keyword evidence="7" id="KW-0406">Ion transport</keyword>
<dbReference type="InterPro" id="IPR008386">
    <property type="entry name" value="ATP_synth_F0_esu_mt"/>
</dbReference>
<comment type="similarity">
    <text evidence="2">Belongs to the ATPase e subunit family.</text>
</comment>
<dbReference type="Proteomes" id="UP001190700">
    <property type="component" value="Unassembled WGS sequence"/>
</dbReference>
<keyword evidence="3" id="KW-0813">Transport</keyword>
<dbReference type="AlphaFoldDB" id="A0AAE0BNX3"/>
<evidence type="ECO:0000256" key="3">
    <source>
        <dbReference type="ARBA" id="ARBA00022448"/>
    </source>
</evidence>
<keyword evidence="9 11" id="KW-0472">Membrane</keyword>
<evidence type="ECO:0000256" key="4">
    <source>
        <dbReference type="ARBA" id="ARBA00022547"/>
    </source>
</evidence>
<dbReference type="GO" id="GO:0045259">
    <property type="term" value="C:proton-transporting ATP synthase complex"/>
    <property type="evidence" value="ECO:0007669"/>
    <property type="project" value="UniProtKB-KW"/>
</dbReference>
<evidence type="ECO:0000256" key="11">
    <source>
        <dbReference type="SAM" id="Phobius"/>
    </source>
</evidence>
<comment type="caution">
    <text evidence="12">The sequence shown here is derived from an EMBL/GenBank/DDBJ whole genome shotgun (WGS) entry which is preliminary data.</text>
</comment>
<evidence type="ECO:0000256" key="8">
    <source>
        <dbReference type="ARBA" id="ARBA00023128"/>
    </source>
</evidence>
<evidence type="ECO:0000256" key="2">
    <source>
        <dbReference type="ARBA" id="ARBA00007333"/>
    </source>
</evidence>
<dbReference type="GO" id="GO:0015078">
    <property type="term" value="F:proton transmembrane transporter activity"/>
    <property type="evidence" value="ECO:0007669"/>
    <property type="project" value="InterPro"/>
</dbReference>
<evidence type="ECO:0000256" key="10">
    <source>
        <dbReference type="ARBA" id="ARBA00023310"/>
    </source>
</evidence>
<keyword evidence="11" id="KW-0812">Transmembrane</keyword>
<reference evidence="12 13" key="1">
    <citation type="journal article" date="2015" name="Genome Biol. Evol.">
        <title>Comparative Genomics of a Bacterivorous Green Alga Reveals Evolutionary Causalities and Consequences of Phago-Mixotrophic Mode of Nutrition.</title>
        <authorList>
            <person name="Burns J.A."/>
            <person name="Paasch A."/>
            <person name="Narechania A."/>
            <person name="Kim E."/>
        </authorList>
    </citation>
    <scope>NUCLEOTIDE SEQUENCE [LARGE SCALE GENOMIC DNA]</scope>
    <source>
        <strain evidence="12 13">PLY_AMNH</strain>
    </source>
</reference>
<keyword evidence="5" id="KW-0375">Hydrogen ion transport</keyword>
<sequence length="75" mass="8518">MVYNSGVASVLRWSALAAGLFYGMGKASLVKAERKGLRTLKFVRLVLAFATLGVVMRKSHAWHQFTRLFVRRFML</sequence>
<dbReference type="Pfam" id="PF05680">
    <property type="entry name" value="ATP-synt_E"/>
    <property type="match status" value="1"/>
</dbReference>
<evidence type="ECO:0000313" key="12">
    <source>
        <dbReference type="EMBL" id="KAK3239385.1"/>
    </source>
</evidence>
<accession>A0AAE0BNX3</accession>
<feature type="transmembrane region" description="Helical" evidence="11">
    <location>
        <begin position="6"/>
        <end position="24"/>
    </location>
</feature>
<name>A0AAE0BNX3_9CHLO</name>
<evidence type="ECO:0000256" key="5">
    <source>
        <dbReference type="ARBA" id="ARBA00022781"/>
    </source>
</evidence>
<keyword evidence="11" id="KW-1133">Transmembrane helix</keyword>
<organism evidence="12 13">
    <name type="scientific">Cymbomonas tetramitiformis</name>
    <dbReference type="NCBI Taxonomy" id="36881"/>
    <lineage>
        <taxon>Eukaryota</taxon>
        <taxon>Viridiplantae</taxon>
        <taxon>Chlorophyta</taxon>
        <taxon>Pyramimonadophyceae</taxon>
        <taxon>Pyramimonadales</taxon>
        <taxon>Pyramimonadaceae</taxon>
        <taxon>Cymbomonas</taxon>
    </lineage>
</organism>
<keyword evidence="13" id="KW-1185">Reference proteome</keyword>
<evidence type="ECO:0000256" key="6">
    <source>
        <dbReference type="ARBA" id="ARBA00022792"/>
    </source>
</evidence>
<evidence type="ECO:0000256" key="9">
    <source>
        <dbReference type="ARBA" id="ARBA00023136"/>
    </source>
</evidence>